<evidence type="ECO:0000256" key="1">
    <source>
        <dbReference type="ARBA" id="ARBA00022630"/>
    </source>
</evidence>
<evidence type="ECO:0000313" key="6">
    <source>
        <dbReference type="EMBL" id="SCW50052.1"/>
    </source>
</evidence>
<dbReference type="GO" id="GO:0005886">
    <property type="term" value="C:plasma membrane"/>
    <property type="evidence" value="ECO:0007669"/>
    <property type="project" value="TreeGrafter"/>
</dbReference>
<proteinExistence type="predicted"/>
<dbReference type="Proteomes" id="UP000198601">
    <property type="component" value="Unassembled WGS sequence"/>
</dbReference>
<name>A0A1G4QZN3_9BACL</name>
<dbReference type="EMBL" id="FMTT01000010">
    <property type="protein sequence ID" value="SCW50052.1"/>
    <property type="molecule type" value="Genomic_DNA"/>
</dbReference>
<dbReference type="PANTHER" id="PTHR11632">
    <property type="entry name" value="SUCCINATE DEHYDROGENASE 2 FLAVOPROTEIN SUBUNIT"/>
    <property type="match status" value="1"/>
</dbReference>
<protein>
    <submittedName>
        <fullName evidence="6">L-aspartate oxidase</fullName>
    </submittedName>
</protein>
<dbReference type="GO" id="GO:0009055">
    <property type="term" value="F:electron transfer activity"/>
    <property type="evidence" value="ECO:0007669"/>
    <property type="project" value="TreeGrafter"/>
</dbReference>
<dbReference type="GO" id="GO:0000104">
    <property type="term" value="F:succinate dehydrogenase activity"/>
    <property type="evidence" value="ECO:0007669"/>
    <property type="project" value="TreeGrafter"/>
</dbReference>
<dbReference type="GO" id="GO:0050660">
    <property type="term" value="F:flavin adenine dinucleotide binding"/>
    <property type="evidence" value="ECO:0007669"/>
    <property type="project" value="TreeGrafter"/>
</dbReference>
<dbReference type="OrthoDB" id="9806724at2"/>
<accession>A0A1G4QZN3</accession>
<keyword evidence="7" id="KW-1185">Reference proteome</keyword>
<dbReference type="InterPro" id="IPR036188">
    <property type="entry name" value="FAD/NAD-bd_sf"/>
</dbReference>
<keyword evidence="4" id="KW-1133">Transmembrane helix</keyword>
<dbReference type="AlphaFoldDB" id="A0A1G4QZN3"/>
<sequence length="488" mass="54262">MERISDERYTPVLIVGTGISGLAVAYHLSKRKIGYTIVTKNNAPKQSNSFLSAANTRVPPEDEIHTIINLTIAKCGADRPVIEALYRNSSHVLEFFEELGLPFEKTALGFMPESPIKSHGGKKLINRLLEKIEPPLCNNILIHLEKSQDGVSALFYDTVSDRFARINANYLVLATGGYAAQFNYNDNSPGSTGEALILAKQIGARLKGMSTVMYHPWSIYNGRQILLGGVVALSEGRIVDEEGLPLLKDEHMREAIARDDYHEMIDDILRFQLECIKRNQEMYLDMSHADENVLDERMRRYGFSPNVVKRKRIKISPTMHYTSGGIEINSSAEAVDLNRVFVTGEAQFNGNLGSGRIPGQAFASGIVFGKLIADKIENECAFTNQNWATFHAPPETMTLYSREHSDYAVEACQKELSTLMIDLIASPSDSASLASLKERLVEGQNNLLSTAKGSGKRYEAILRLYFGYSIAVEIIEDLASLHRNLLAH</sequence>
<dbReference type="GO" id="GO:0009061">
    <property type="term" value="P:anaerobic respiration"/>
    <property type="evidence" value="ECO:0007669"/>
    <property type="project" value="TreeGrafter"/>
</dbReference>
<evidence type="ECO:0000256" key="3">
    <source>
        <dbReference type="PIRSR" id="PIRSR630664-50"/>
    </source>
</evidence>
<keyword evidence="4" id="KW-0472">Membrane</keyword>
<feature type="active site" description="Proton acceptor" evidence="3">
    <location>
        <position position="253"/>
    </location>
</feature>
<dbReference type="PANTHER" id="PTHR11632:SF51">
    <property type="entry name" value="SUCCINATE DEHYDROGENASE [UBIQUINONE] FLAVOPROTEIN SUBUNIT, MITOCHONDRIAL"/>
    <property type="match status" value="1"/>
</dbReference>
<keyword evidence="1" id="KW-0285">Flavoprotein</keyword>
<gene>
    <name evidence="6" type="ORF">SAMN04487970_101043</name>
</gene>
<dbReference type="RefSeq" id="WP_090670182.1">
    <property type="nucleotide sequence ID" value="NZ_FMTT01000010.1"/>
</dbReference>
<evidence type="ECO:0000256" key="4">
    <source>
        <dbReference type="SAM" id="Phobius"/>
    </source>
</evidence>
<evidence type="ECO:0000259" key="5">
    <source>
        <dbReference type="Pfam" id="PF00890"/>
    </source>
</evidence>
<dbReference type="InterPro" id="IPR027477">
    <property type="entry name" value="Succ_DH/fumarate_Rdtase_cat_sf"/>
</dbReference>
<dbReference type="GO" id="GO:0033765">
    <property type="term" value="F:steroid dehydrogenase activity, acting on the CH-CH group of donors"/>
    <property type="evidence" value="ECO:0007669"/>
    <property type="project" value="UniProtKB-ARBA"/>
</dbReference>
<dbReference type="Gene3D" id="3.90.700.10">
    <property type="entry name" value="Succinate dehydrogenase/fumarate reductase flavoprotein, catalytic domain"/>
    <property type="match status" value="1"/>
</dbReference>
<feature type="transmembrane region" description="Helical" evidence="4">
    <location>
        <begin position="12"/>
        <end position="29"/>
    </location>
</feature>
<feature type="domain" description="FAD-dependent oxidoreductase 2 FAD-binding" evidence="5">
    <location>
        <begin position="12"/>
        <end position="341"/>
    </location>
</feature>
<dbReference type="InterPro" id="IPR003953">
    <property type="entry name" value="FAD-dep_OxRdtase_2_FAD-bd"/>
</dbReference>
<keyword evidence="4" id="KW-0812">Transmembrane</keyword>
<reference evidence="7" key="1">
    <citation type="submission" date="2016-10" db="EMBL/GenBank/DDBJ databases">
        <authorList>
            <person name="Varghese N."/>
            <person name="Submissions S."/>
        </authorList>
    </citation>
    <scope>NUCLEOTIDE SEQUENCE [LARGE SCALE GENOMIC DNA]</scope>
    <source>
        <strain evidence="7">CGMCC 1.8946</strain>
    </source>
</reference>
<dbReference type="STRING" id="624147.SAMN04487970_101043"/>
<evidence type="ECO:0000256" key="2">
    <source>
        <dbReference type="ARBA" id="ARBA00023002"/>
    </source>
</evidence>
<dbReference type="SUPFAM" id="SSF51905">
    <property type="entry name" value="FAD/NAD(P)-binding domain"/>
    <property type="match status" value="1"/>
</dbReference>
<dbReference type="Gene3D" id="3.50.50.60">
    <property type="entry name" value="FAD/NAD(P)-binding domain"/>
    <property type="match status" value="1"/>
</dbReference>
<evidence type="ECO:0000313" key="7">
    <source>
        <dbReference type="Proteomes" id="UP000198601"/>
    </source>
</evidence>
<dbReference type="InterPro" id="IPR030664">
    <property type="entry name" value="SdhA/FrdA/AprA"/>
</dbReference>
<dbReference type="Pfam" id="PF00890">
    <property type="entry name" value="FAD_binding_2"/>
    <property type="match status" value="1"/>
</dbReference>
<keyword evidence="2" id="KW-0560">Oxidoreductase</keyword>
<organism evidence="6 7">
    <name type="scientific">Paenibacillus tianmuensis</name>
    <dbReference type="NCBI Taxonomy" id="624147"/>
    <lineage>
        <taxon>Bacteria</taxon>
        <taxon>Bacillati</taxon>
        <taxon>Bacillota</taxon>
        <taxon>Bacilli</taxon>
        <taxon>Bacillales</taxon>
        <taxon>Paenibacillaceae</taxon>
        <taxon>Paenibacillus</taxon>
    </lineage>
</organism>